<accession>A0A2U3L7B2</accession>
<evidence type="ECO:0000313" key="2">
    <source>
        <dbReference type="Proteomes" id="UP000238916"/>
    </source>
</evidence>
<organism evidence="1 2">
    <name type="scientific">Candidatus Desulfosporosinus infrequens</name>
    <dbReference type="NCBI Taxonomy" id="2043169"/>
    <lineage>
        <taxon>Bacteria</taxon>
        <taxon>Bacillati</taxon>
        <taxon>Bacillota</taxon>
        <taxon>Clostridia</taxon>
        <taxon>Eubacteriales</taxon>
        <taxon>Desulfitobacteriaceae</taxon>
        <taxon>Desulfosporosinus</taxon>
    </lineage>
</organism>
<name>A0A2U3L7B2_9FIRM</name>
<sequence>MFLFGQDEFDKREFDVLYFFERANLAKMGGNAEVHGFRPYKGMGRGLF</sequence>
<dbReference type="AlphaFoldDB" id="A0A2U3L7B2"/>
<dbReference type="EMBL" id="OMOF01000330">
    <property type="protein sequence ID" value="SPF47797.1"/>
    <property type="molecule type" value="Genomic_DNA"/>
</dbReference>
<proteinExistence type="predicted"/>
<evidence type="ECO:0000313" key="1">
    <source>
        <dbReference type="EMBL" id="SPF47797.1"/>
    </source>
</evidence>
<reference evidence="2" key="1">
    <citation type="submission" date="2018-02" db="EMBL/GenBank/DDBJ databases">
        <authorList>
            <person name="Hausmann B."/>
        </authorList>
    </citation>
    <scope>NUCLEOTIDE SEQUENCE [LARGE SCALE GENOMIC DNA]</scope>
    <source>
        <strain evidence="2">Peat soil MAG SbF1</strain>
    </source>
</reference>
<dbReference type="Proteomes" id="UP000238916">
    <property type="component" value="Unassembled WGS sequence"/>
</dbReference>
<gene>
    <name evidence="1" type="ORF">SBF1_3960003</name>
</gene>
<protein>
    <submittedName>
        <fullName evidence="1">Uncharacterized protein</fullName>
    </submittedName>
</protein>